<comment type="similarity">
    <text evidence="1">Belongs to the glycosyl hydrolase 13 family.</text>
</comment>
<dbReference type="Proteomes" id="UP000054498">
    <property type="component" value="Unassembled WGS sequence"/>
</dbReference>
<evidence type="ECO:0000256" key="3">
    <source>
        <dbReference type="SAM" id="MobiDB-lite"/>
    </source>
</evidence>
<dbReference type="PANTHER" id="PTHR43447">
    <property type="entry name" value="ALPHA-AMYLASE"/>
    <property type="match status" value="1"/>
</dbReference>
<name>A0A0D2LNF5_9CHLO</name>
<dbReference type="AlphaFoldDB" id="A0A0D2LNF5"/>
<organism evidence="4 5">
    <name type="scientific">Monoraphidium neglectum</name>
    <dbReference type="NCBI Taxonomy" id="145388"/>
    <lineage>
        <taxon>Eukaryota</taxon>
        <taxon>Viridiplantae</taxon>
        <taxon>Chlorophyta</taxon>
        <taxon>core chlorophytes</taxon>
        <taxon>Chlorophyceae</taxon>
        <taxon>CS clade</taxon>
        <taxon>Sphaeropleales</taxon>
        <taxon>Selenastraceae</taxon>
        <taxon>Monoraphidium</taxon>
    </lineage>
</organism>
<dbReference type="EMBL" id="KK106563">
    <property type="protein sequence ID" value="KIY91536.1"/>
    <property type="molecule type" value="Genomic_DNA"/>
</dbReference>
<gene>
    <name evidence="4" type="ORF">MNEG_16428</name>
</gene>
<evidence type="ECO:0000313" key="5">
    <source>
        <dbReference type="Proteomes" id="UP000054498"/>
    </source>
</evidence>
<dbReference type="Gene3D" id="3.20.20.80">
    <property type="entry name" value="Glycosidases"/>
    <property type="match status" value="1"/>
</dbReference>
<dbReference type="RefSeq" id="XP_013890556.1">
    <property type="nucleotide sequence ID" value="XM_014035102.1"/>
</dbReference>
<keyword evidence="5" id="KW-1185">Reference proteome</keyword>
<evidence type="ECO:0000256" key="1">
    <source>
        <dbReference type="ARBA" id="ARBA00008061"/>
    </source>
</evidence>
<dbReference type="InterPro" id="IPR017853">
    <property type="entry name" value="GH"/>
</dbReference>
<protein>
    <recommendedName>
        <fullName evidence="2">1,4-alpha-D-glucan glucanohydrolase</fullName>
    </recommendedName>
</protein>
<dbReference type="SUPFAM" id="SSF51445">
    <property type="entry name" value="(Trans)glycosidases"/>
    <property type="match status" value="1"/>
</dbReference>
<evidence type="ECO:0000313" key="4">
    <source>
        <dbReference type="EMBL" id="KIY91536.1"/>
    </source>
</evidence>
<sequence>MRGQATYDESPWGGRGSHKTGDDYPAAPNIDHTQERIRNDIVDWLKYLKTVGFDGWRFDFVRGYGGNYVKAYIDATVPQMAFGEYWDTCEGQDILS</sequence>
<proteinExistence type="inferred from homology"/>
<accession>A0A0D2LNF5</accession>
<dbReference type="OrthoDB" id="550577at2759"/>
<dbReference type="GeneID" id="25734186"/>
<dbReference type="KEGG" id="mng:MNEG_16428"/>
<reference evidence="4 5" key="1">
    <citation type="journal article" date="2013" name="BMC Genomics">
        <title>Reconstruction of the lipid metabolism for the microalga Monoraphidium neglectum from its genome sequence reveals characteristics suitable for biofuel production.</title>
        <authorList>
            <person name="Bogen C."/>
            <person name="Al-Dilaimi A."/>
            <person name="Albersmeier A."/>
            <person name="Wichmann J."/>
            <person name="Grundmann M."/>
            <person name="Rupp O."/>
            <person name="Lauersen K.J."/>
            <person name="Blifernez-Klassen O."/>
            <person name="Kalinowski J."/>
            <person name="Goesmann A."/>
            <person name="Mussgnug J.H."/>
            <person name="Kruse O."/>
        </authorList>
    </citation>
    <scope>NUCLEOTIDE SEQUENCE [LARGE SCALE GENOMIC DNA]</scope>
    <source>
        <strain evidence="4 5">SAG 48.87</strain>
    </source>
</reference>
<feature type="region of interest" description="Disordered" evidence="3">
    <location>
        <begin position="1"/>
        <end position="32"/>
    </location>
</feature>
<dbReference type="STRING" id="145388.A0A0D2LNF5"/>
<evidence type="ECO:0000256" key="2">
    <source>
        <dbReference type="ARBA" id="ARBA00030238"/>
    </source>
</evidence>